<feature type="repeat" description="PPR" evidence="3">
    <location>
        <begin position="68"/>
        <end position="102"/>
    </location>
</feature>
<dbReference type="EMBL" id="JABCRI010000022">
    <property type="protein sequence ID" value="KAF8379318.1"/>
    <property type="molecule type" value="Genomic_DNA"/>
</dbReference>
<feature type="repeat" description="PPR" evidence="3">
    <location>
        <begin position="200"/>
        <end position="234"/>
    </location>
</feature>
<evidence type="ECO:0000256" key="3">
    <source>
        <dbReference type="PROSITE-ProRule" id="PRU00708"/>
    </source>
</evidence>
<keyword evidence="1" id="KW-0677">Repeat</keyword>
<evidence type="ECO:0000256" key="1">
    <source>
        <dbReference type="ARBA" id="ARBA00022737"/>
    </source>
</evidence>
<comment type="caution">
    <text evidence="4">The sequence shown here is derived from an EMBL/GenBank/DDBJ whole genome shotgun (WGS) entry which is preliminary data.</text>
</comment>
<dbReference type="Pfam" id="PF20431">
    <property type="entry name" value="E_motif"/>
    <property type="match status" value="1"/>
</dbReference>
<dbReference type="InterPro" id="IPR046960">
    <property type="entry name" value="PPR_At4g14850-like_plant"/>
</dbReference>
<dbReference type="InterPro" id="IPR011990">
    <property type="entry name" value="TPR-like_helical_dom_sf"/>
</dbReference>
<dbReference type="Gene3D" id="1.25.40.10">
    <property type="entry name" value="Tetratricopeptide repeat domain"/>
    <property type="match status" value="5"/>
</dbReference>
<dbReference type="PROSITE" id="PS51375">
    <property type="entry name" value="PPR"/>
    <property type="match status" value="7"/>
</dbReference>
<dbReference type="Pfam" id="PF01535">
    <property type="entry name" value="PPR"/>
    <property type="match status" value="7"/>
</dbReference>
<dbReference type="SUPFAM" id="SSF48452">
    <property type="entry name" value="TPR-like"/>
    <property type="match status" value="1"/>
</dbReference>
<organism evidence="4 5">
    <name type="scientific">Tetracentron sinense</name>
    <name type="common">Spur-leaf</name>
    <dbReference type="NCBI Taxonomy" id="13715"/>
    <lineage>
        <taxon>Eukaryota</taxon>
        <taxon>Viridiplantae</taxon>
        <taxon>Streptophyta</taxon>
        <taxon>Embryophyta</taxon>
        <taxon>Tracheophyta</taxon>
        <taxon>Spermatophyta</taxon>
        <taxon>Magnoliopsida</taxon>
        <taxon>Trochodendrales</taxon>
        <taxon>Trochodendraceae</taxon>
        <taxon>Tetracentron</taxon>
    </lineage>
</organism>
<feature type="repeat" description="PPR" evidence="3">
    <location>
        <begin position="396"/>
        <end position="430"/>
    </location>
</feature>
<proteinExistence type="inferred from homology"/>
<dbReference type="OMA" id="QLIMQMP"/>
<dbReference type="AlphaFoldDB" id="A0A835D3Q4"/>
<evidence type="ECO:0000313" key="5">
    <source>
        <dbReference type="Proteomes" id="UP000655225"/>
    </source>
</evidence>
<feature type="repeat" description="PPR" evidence="3">
    <location>
        <begin position="169"/>
        <end position="199"/>
    </location>
</feature>
<accession>A0A835D3Q4</accession>
<evidence type="ECO:0000256" key="2">
    <source>
        <dbReference type="ARBA" id="ARBA00061659"/>
    </source>
</evidence>
<dbReference type="OrthoDB" id="185373at2759"/>
<dbReference type="InterPro" id="IPR002885">
    <property type="entry name" value="PPR_rpt"/>
</dbReference>
<keyword evidence="5" id="KW-1185">Reference proteome</keyword>
<reference evidence="4 5" key="1">
    <citation type="submission" date="2020-04" db="EMBL/GenBank/DDBJ databases">
        <title>Plant Genome Project.</title>
        <authorList>
            <person name="Zhang R.-G."/>
        </authorList>
    </citation>
    <scope>NUCLEOTIDE SEQUENCE [LARGE SCALE GENOMIC DNA]</scope>
    <source>
        <strain evidence="4">YNK0</strain>
        <tissue evidence="4">Leaf</tissue>
    </source>
</reference>
<dbReference type="GO" id="GO:0003723">
    <property type="term" value="F:RNA binding"/>
    <property type="evidence" value="ECO:0007669"/>
    <property type="project" value="InterPro"/>
</dbReference>
<gene>
    <name evidence="4" type="ORF">HHK36_028752</name>
</gene>
<dbReference type="Pfam" id="PF13041">
    <property type="entry name" value="PPR_2"/>
    <property type="match status" value="2"/>
</dbReference>
<dbReference type="InterPro" id="IPR046848">
    <property type="entry name" value="E_motif"/>
</dbReference>
<dbReference type="PANTHER" id="PTHR47926">
    <property type="entry name" value="PENTATRICOPEPTIDE REPEAT-CONTAINING PROTEIN"/>
    <property type="match status" value="1"/>
</dbReference>
<dbReference type="PANTHER" id="PTHR47926:SF545">
    <property type="entry name" value="PENTACOTRIPEPTIDE-REPEAT REGION OF PRORP DOMAIN-CONTAINING PROTEIN"/>
    <property type="match status" value="1"/>
</dbReference>
<evidence type="ECO:0000313" key="4">
    <source>
        <dbReference type="EMBL" id="KAF8379318.1"/>
    </source>
</evidence>
<feature type="repeat" description="PPR" evidence="3">
    <location>
        <begin position="431"/>
        <end position="466"/>
    </location>
</feature>
<sequence>MLASKLISLLNKCETANQVKQIHAQILTNGFNYLEPILLHQILLSACYSSRSIAQYIQQILDQLQNPDVFSWARTIRYFTQHGRFKDAIAVYFRMQRFGPCPSTFAVSSALKACARTVDKMSGAAIHAQVHKYGYNSVVYVQTALVDLYSKLSDIETAQRVFDEMAERNVVSWNSILSGYLKSGELTTARRVFDEIPLKDVVSWNSMVSGYAKAGDMGQASSLFQQMPLRNSASWNAMISGYVDSGEILVARRFFNEMPQKNNVSWITIISGYSKCGDVDSARGVFDRMDEKDQLLWNAMISCYAQNSRPKEALQLFNKMRKPNINVQPDEMTLASVISACSQLGDLRFGSWVESYMSKLGIEVDDHLATALVDLYAKCGSIDKAYELFCGLRKRDLVAYSAMILGCGINGKSLEAIRIFEEMVDARIHPNLVTFTGLLTAYNHAGLVEEGYQCFTSMMSEHDLVPSSDHYGIMVDLLGRAGKLEEAHELIRSMPMRPHAGVWGALLLACRLHCNVELGEIAAQHCFELEPDTSGYYSLLANIYASVERWDDAKRLRKVMEEKGMSKIPGCSWMEST</sequence>
<dbReference type="FunFam" id="1.25.40.10:FF:001214">
    <property type="entry name" value="Pentatricopeptide repeat-containing protein At2g20540"/>
    <property type="match status" value="1"/>
</dbReference>
<dbReference type="GO" id="GO:0009451">
    <property type="term" value="P:RNA modification"/>
    <property type="evidence" value="ECO:0007669"/>
    <property type="project" value="InterPro"/>
</dbReference>
<evidence type="ECO:0008006" key="6">
    <source>
        <dbReference type="Google" id="ProtNLM"/>
    </source>
</evidence>
<feature type="repeat" description="PPR" evidence="3">
    <location>
        <begin position="262"/>
        <end position="292"/>
    </location>
</feature>
<name>A0A835D3Q4_TETSI</name>
<feature type="repeat" description="PPR" evidence="3">
    <location>
        <begin position="293"/>
        <end position="327"/>
    </location>
</feature>
<dbReference type="NCBIfam" id="TIGR00756">
    <property type="entry name" value="PPR"/>
    <property type="match status" value="8"/>
</dbReference>
<dbReference type="Proteomes" id="UP000655225">
    <property type="component" value="Unassembled WGS sequence"/>
</dbReference>
<dbReference type="FunFam" id="1.25.40.10:FF:000348">
    <property type="entry name" value="Pentatricopeptide repeat-containing protein chloroplastic"/>
    <property type="match status" value="1"/>
</dbReference>
<comment type="similarity">
    <text evidence="2">Belongs to the PPR family. PCMP-E subfamily.</text>
</comment>
<dbReference type="FunFam" id="1.25.40.10:FF:001097">
    <property type="entry name" value="Pentatricopeptide repeat-containing protein At4g22760"/>
    <property type="match status" value="1"/>
</dbReference>
<protein>
    <recommendedName>
        <fullName evidence="6">Pentatricopeptide repeat-containing protein</fullName>
    </recommendedName>
</protein>